<keyword evidence="2" id="KW-1133">Transmembrane helix</keyword>
<feature type="region of interest" description="Disordered" evidence="1">
    <location>
        <begin position="273"/>
        <end position="310"/>
    </location>
</feature>
<dbReference type="Pfam" id="PF24802">
    <property type="entry name" value="DUF7703"/>
    <property type="match status" value="1"/>
</dbReference>
<dbReference type="InterPro" id="IPR056120">
    <property type="entry name" value="DUF7703"/>
</dbReference>
<organism evidence="4 5">
    <name type="scientific">Neofusicoccum ribis</name>
    <dbReference type="NCBI Taxonomy" id="45134"/>
    <lineage>
        <taxon>Eukaryota</taxon>
        <taxon>Fungi</taxon>
        <taxon>Dikarya</taxon>
        <taxon>Ascomycota</taxon>
        <taxon>Pezizomycotina</taxon>
        <taxon>Dothideomycetes</taxon>
        <taxon>Dothideomycetes incertae sedis</taxon>
        <taxon>Botryosphaeriales</taxon>
        <taxon>Botryosphaeriaceae</taxon>
        <taxon>Neofusicoccum</taxon>
    </lineage>
</organism>
<gene>
    <name evidence="4" type="ORF">SLS56_007027</name>
</gene>
<feature type="transmembrane region" description="Helical" evidence="2">
    <location>
        <begin position="170"/>
        <end position="189"/>
    </location>
</feature>
<dbReference type="PANTHER" id="PTHR37013:SF3">
    <property type="entry name" value="INTEGRAL MEMBRANE PROTEIN (AFU_ORTHOLOGUE AFUA_1G05950)"/>
    <property type="match status" value="1"/>
</dbReference>
<sequence>MSTGPTSNQETDTKSKTGDAAETPFAMSLTMITFLGIAFFNALELIFMVMITFKRYSGLYFWSVLIAASGIPVYCVGFTLKFFVTNVPNMNYVGLAIVIVGWIPMVTGQSLALYSRLNLVVHDHRKLRWVLYMIIFNALAFHGTTTGLSFAAESSTRLAATYSAYEKAELLAFAVQECIISGLYIYETYKILRPTNAAQGKRITAVRRNLIYVNVVVICLDVALIAIEMANQYKIQTTLKALVYSVKLGLEFSVLNTLLRAIQGHGAASYSYDTGSRSAHPHRSANPAETFRGTQKTSAGACQEHPSTFSNVGKGDRAAGACAWEMNDINIMKTTEVYVDSTSGHDVDDDTESGSPKEHRAASKASSEIHLASNGVYHSRD</sequence>
<protein>
    <recommendedName>
        <fullName evidence="3">DUF7703 domain-containing protein</fullName>
    </recommendedName>
</protein>
<evidence type="ECO:0000313" key="4">
    <source>
        <dbReference type="EMBL" id="KAL1625970.1"/>
    </source>
</evidence>
<feature type="transmembrane region" description="Helical" evidence="2">
    <location>
        <begin position="92"/>
        <end position="117"/>
    </location>
</feature>
<proteinExistence type="predicted"/>
<evidence type="ECO:0000259" key="3">
    <source>
        <dbReference type="Pfam" id="PF24802"/>
    </source>
</evidence>
<feature type="transmembrane region" description="Helical" evidence="2">
    <location>
        <begin position="25"/>
        <end position="47"/>
    </location>
</feature>
<keyword evidence="5" id="KW-1185">Reference proteome</keyword>
<feature type="region of interest" description="Disordered" evidence="1">
    <location>
        <begin position="341"/>
        <end position="381"/>
    </location>
</feature>
<keyword evidence="2" id="KW-0812">Transmembrane</keyword>
<accession>A0ABR3SPJ9</accession>
<evidence type="ECO:0000256" key="2">
    <source>
        <dbReference type="SAM" id="Phobius"/>
    </source>
</evidence>
<evidence type="ECO:0000256" key="1">
    <source>
        <dbReference type="SAM" id="MobiDB-lite"/>
    </source>
</evidence>
<evidence type="ECO:0000313" key="5">
    <source>
        <dbReference type="Proteomes" id="UP001521116"/>
    </source>
</evidence>
<dbReference type="PANTHER" id="PTHR37013">
    <property type="entry name" value="INTEGRAL MEMBRANE PROTEIN (AFU_ORTHOLOGUE AFUA_1G05950)-RELATED"/>
    <property type="match status" value="1"/>
</dbReference>
<feature type="transmembrane region" description="Helical" evidence="2">
    <location>
        <begin position="210"/>
        <end position="230"/>
    </location>
</feature>
<reference evidence="4 5" key="1">
    <citation type="submission" date="2024-02" db="EMBL/GenBank/DDBJ databases">
        <title>De novo assembly and annotation of 12 fungi associated with fruit tree decline syndrome in Ontario, Canada.</title>
        <authorList>
            <person name="Sulman M."/>
            <person name="Ellouze W."/>
            <person name="Ilyukhin E."/>
        </authorList>
    </citation>
    <scope>NUCLEOTIDE SEQUENCE [LARGE SCALE GENOMIC DNA]</scope>
    <source>
        <strain evidence="4 5">M1-105</strain>
    </source>
</reference>
<comment type="caution">
    <text evidence="4">The sequence shown here is derived from an EMBL/GenBank/DDBJ whole genome shotgun (WGS) entry which is preliminary data.</text>
</comment>
<dbReference type="Proteomes" id="UP001521116">
    <property type="component" value="Unassembled WGS sequence"/>
</dbReference>
<feature type="compositionally biased region" description="Polar residues" evidence="1">
    <location>
        <begin position="292"/>
        <end position="310"/>
    </location>
</feature>
<dbReference type="EMBL" id="JAJVDC020000087">
    <property type="protein sequence ID" value="KAL1625970.1"/>
    <property type="molecule type" value="Genomic_DNA"/>
</dbReference>
<feature type="domain" description="DUF7703" evidence="3">
    <location>
        <begin position="27"/>
        <end position="260"/>
    </location>
</feature>
<keyword evidence="2" id="KW-0472">Membrane</keyword>
<name>A0ABR3SPJ9_9PEZI</name>
<feature type="transmembrane region" description="Helical" evidence="2">
    <location>
        <begin position="59"/>
        <end position="80"/>
    </location>
</feature>
<feature type="transmembrane region" description="Helical" evidence="2">
    <location>
        <begin position="129"/>
        <end position="150"/>
    </location>
</feature>